<reference evidence="2 3" key="1">
    <citation type="submission" date="2016-06" db="EMBL/GenBank/DDBJ databases">
        <title>The Draft Genome Sequence and Annotation of the Desert Woodrat Neotoma lepida.</title>
        <authorList>
            <person name="Campbell M."/>
            <person name="Oakeson K.F."/>
            <person name="Yandell M."/>
            <person name="Halpert J.R."/>
            <person name="Dearing D."/>
        </authorList>
    </citation>
    <scope>NUCLEOTIDE SEQUENCE [LARGE SCALE GENOMIC DNA]</scope>
    <source>
        <strain evidence="2">417</strain>
        <tissue evidence="2">Liver</tissue>
    </source>
</reference>
<protein>
    <submittedName>
        <fullName evidence="2">Uncharacterized protein</fullName>
    </submittedName>
</protein>
<comment type="caution">
    <text evidence="2">The sequence shown here is derived from an EMBL/GenBank/DDBJ whole genome shotgun (WGS) entry which is preliminary data.</text>
</comment>
<evidence type="ECO:0000313" key="2">
    <source>
        <dbReference type="EMBL" id="OBS72431.1"/>
    </source>
</evidence>
<organism evidence="2 3">
    <name type="scientific">Neotoma lepida</name>
    <name type="common">Desert woodrat</name>
    <dbReference type="NCBI Taxonomy" id="56216"/>
    <lineage>
        <taxon>Eukaryota</taxon>
        <taxon>Metazoa</taxon>
        <taxon>Chordata</taxon>
        <taxon>Craniata</taxon>
        <taxon>Vertebrata</taxon>
        <taxon>Euteleostomi</taxon>
        <taxon>Mammalia</taxon>
        <taxon>Eutheria</taxon>
        <taxon>Euarchontoglires</taxon>
        <taxon>Glires</taxon>
        <taxon>Rodentia</taxon>
        <taxon>Myomorpha</taxon>
        <taxon>Muroidea</taxon>
        <taxon>Cricetidae</taxon>
        <taxon>Neotominae</taxon>
        <taxon>Neotoma</taxon>
    </lineage>
</organism>
<dbReference type="EMBL" id="LZPO01055110">
    <property type="protein sequence ID" value="OBS72431.1"/>
    <property type="molecule type" value="Genomic_DNA"/>
</dbReference>
<evidence type="ECO:0000256" key="1">
    <source>
        <dbReference type="SAM" id="MobiDB-lite"/>
    </source>
</evidence>
<feature type="non-terminal residue" evidence="2">
    <location>
        <position position="185"/>
    </location>
</feature>
<name>A0A1A6H241_NEOLE</name>
<dbReference type="AlphaFoldDB" id="A0A1A6H241"/>
<proteinExistence type="predicted"/>
<keyword evidence="3" id="KW-1185">Reference proteome</keyword>
<evidence type="ECO:0000313" key="3">
    <source>
        <dbReference type="Proteomes" id="UP000092124"/>
    </source>
</evidence>
<accession>A0A1A6H241</accession>
<dbReference type="Proteomes" id="UP000092124">
    <property type="component" value="Unassembled WGS sequence"/>
</dbReference>
<dbReference type="STRING" id="56216.A0A1A6H241"/>
<gene>
    <name evidence="2" type="ORF">A6R68_12991</name>
</gene>
<feature type="region of interest" description="Disordered" evidence="1">
    <location>
        <begin position="1"/>
        <end position="32"/>
    </location>
</feature>
<sequence>MQASEGLCARSSSQGSGWKLPRSSSSSSSTRQARFIQNDFRTVSAQQKERATFAQFDVQDQVQSCPAGISHHVTPDWQAVTAKQRETPRFACKGFNTVHRIKSSIAVLNYLKISGEYRLSGVFLGGWSMGFRAVASGMSYLYFLSTAPSKAAAETQRRRSLSVLFVLASADKMPEKNTLEKVVPK</sequence>